<sequence>MQKVVILSLLSLIAVKTALVEVSNQHLIQRLSAEGDALNKIINLKWHELNHQDDVKLDLESLKTSNPQNSERKAIDFTFQGQVSSHHFSATIHTKLESSPPYDNYRNLPVSSVEITGVADGQLKQDLEQSIGRFADALTGWTHFQLWETSAEFYVLHLATQFGLRLCNAFYTNGQSVFLEQSGASLRNFTTRLEQVNQYSKLPSSDPRYFSITLNDKFLLDFFEAFLGPEKQINVATFLSNFNTLKQYVEMMKVDKLLMLFPTLADRYNKNDSISIMISPEDTLQEGVDYAKKNIKIVFKKDSADILLPIVFNLIVNQSDSWDIFRKGYVGLGLGSTLKQLEDKPLKFSMKANAGIKKIVLIDNKAEDEEDQNMEHEAGAILGLVNLFLKKQFKAQTVEAPLHLLEKFNSFVDIEKIASLTKIKLIPGYLDASIGDLELKDLTIPTKLIERVKFEAEGVSDTFHKDQLRKKAAYERKQQKLAKKQETTEKVLENDQIKIEL</sequence>
<dbReference type="Proteomes" id="UP000039865">
    <property type="component" value="Unassembled WGS sequence"/>
</dbReference>
<name>A0A078BDH7_STYLE</name>
<feature type="chain" id="PRO_5001729966" evidence="1">
    <location>
        <begin position="19"/>
        <end position="501"/>
    </location>
</feature>
<dbReference type="InParanoid" id="A0A078BDH7"/>
<evidence type="ECO:0000313" key="2">
    <source>
        <dbReference type="EMBL" id="CDW91643.1"/>
    </source>
</evidence>
<protein>
    <submittedName>
        <fullName evidence="2">Uncharacterized protein</fullName>
    </submittedName>
</protein>
<reference evidence="2 3" key="1">
    <citation type="submission" date="2014-06" db="EMBL/GenBank/DDBJ databases">
        <authorList>
            <person name="Swart Estienne"/>
        </authorList>
    </citation>
    <scope>NUCLEOTIDE SEQUENCE [LARGE SCALE GENOMIC DNA]</scope>
    <source>
        <strain evidence="2 3">130c</strain>
    </source>
</reference>
<feature type="signal peptide" evidence="1">
    <location>
        <begin position="1"/>
        <end position="18"/>
    </location>
</feature>
<organism evidence="2 3">
    <name type="scientific">Stylonychia lemnae</name>
    <name type="common">Ciliate</name>
    <dbReference type="NCBI Taxonomy" id="5949"/>
    <lineage>
        <taxon>Eukaryota</taxon>
        <taxon>Sar</taxon>
        <taxon>Alveolata</taxon>
        <taxon>Ciliophora</taxon>
        <taxon>Intramacronucleata</taxon>
        <taxon>Spirotrichea</taxon>
        <taxon>Stichotrichia</taxon>
        <taxon>Sporadotrichida</taxon>
        <taxon>Oxytrichidae</taxon>
        <taxon>Stylonychinae</taxon>
        <taxon>Stylonychia</taxon>
    </lineage>
</organism>
<gene>
    <name evidence="2" type="primary">Contig13724.g14636</name>
    <name evidence="2" type="ORF">STYLEM_20801</name>
</gene>
<keyword evidence="3" id="KW-1185">Reference proteome</keyword>
<accession>A0A078BDH7</accession>
<proteinExistence type="predicted"/>
<dbReference type="EMBL" id="CCKQ01019621">
    <property type="protein sequence ID" value="CDW91643.1"/>
    <property type="molecule type" value="Genomic_DNA"/>
</dbReference>
<dbReference type="AlphaFoldDB" id="A0A078BDH7"/>
<evidence type="ECO:0000313" key="3">
    <source>
        <dbReference type="Proteomes" id="UP000039865"/>
    </source>
</evidence>
<evidence type="ECO:0000256" key="1">
    <source>
        <dbReference type="SAM" id="SignalP"/>
    </source>
</evidence>
<keyword evidence="1" id="KW-0732">Signal</keyword>